<name>A0A7Z0DCA5_9ACTN</name>
<dbReference type="Pfam" id="PF18029">
    <property type="entry name" value="Glyoxalase_6"/>
    <property type="match status" value="2"/>
</dbReference>
<feature type="region of interest" description="Disordered" evidence="1">
    <location>
        <begin position="211"/>
        <end position="248"/>
    </location>
</feature>
<feature type="domain" description="Glyoxalase-like" evidence="2">
    <location>
        <begin position="8"/>
        <end position="115"/>
    </location>
</feature>
<comment type="caution">
    <text evidence="3">The sequence shown here is derived from an EMBL/GenBank/DDBJ whole genome shotgun (WGS) entry which is preliminary data.</text>
</comment>
<dbReference type="InterPro" id="IPR041581">
    <property type="entry name" value="Glyoxalase_6"/>
</dbReference>
<dbReference type="SUPFAM" id="SSF54593">
    <property type="entry name" value="Glyoxalase/Bleomycin resistance protein/Dihydroxybiphenyl dioxygenase"/>
    <property type="match status" value="2"/>
</dbReference>
<evidence type="ECO:0000259" key="2">
    <source>
        <dbReference type="Pfam" id="PF18029"/>
    </source>
</evidence>
<accession>A0A7Z0DCA5</accession>
<evidence type="ECO:0000256" key="1">
    <source>
        <dbReference type="SAM" id="MobiDB-lite"/>
    </source>
</evidence>
<reference evidence="3 4" key="1">
    <citation type="submission" date="2020-07" db="EMBL/GenBank/DDBJ databases">
        <title>Sequencing the genomes of 1000 actinobacteria strains.</title>
        <authorList>
            <person name="Klenk H.-P."/>
        </authorList>
    </citation>
    <scope>NUCLEOTIDE SEQUENCE [LARGE SCALE GENOMIC DNA]</scope>
    <source>
        <strain evidence="3 4">DSM 103164</strain>
    </source>
</reference>
<dbReference type="Gene3D" id="3.10.180.10">
    <property type="entry name" value="2,3-Dihydroxybiphenyl 1,2-Dioxygenase, domain 1"/>
    <property type="match status" value="2"/>
</dbReference>
<dbReference type="PANTHER" id="PTHR35908">
    <property type="entry name" value="HYPOTHETICAL FUSION PROTEIN"/>
    <property type="match status" value="1"/>
</dbReference>
<proteinExistence type="predicted"/>
<dbReference type="EMBL" id="JACBZS010000001">
    <property type="protein sequence ID" value="NYI72684.1"/>
    <property type="molecule type" value="Genomic_DNA"/>
</dbReference>
<feature type="domain" description="Glyoxalase-like" evidence="2">
    <location>
        <begin position="131"/>
        <end position="233"/>
    </location>
</feature>
<keyword evidence="4" id="KW-1185">Reference proteome</keyword>
<dbReference type="Proteomes" id="UP000527616">
    <property type="component" value="Unassembled WGS sequence"/>
</dbReference>
<evidence type="ECO:0000313" key="3">
    <source>
        <dbReference type="EMBL" id="NYI72684.1"/>
    </source>
</evidence>
<organism evidence="3 4">
    <name type="scientific">Naumannella cuiyingiana</name>
    <dbReference type="NCBI Taxonomy" id="1347891"/>
    <lineage>
        <taxon>Bacteria</taxon>
        <taxon>Bacillati</taxon>
        <taxon>Actinomycetota</taxon>
        <taxon>Actinomycetes</taxon>
        <taxon>Propionibacteriales</taxon>
        <taxon>Propionibacteriaceae</taxon>
        <taxon>Naumannella</taxon>
    </lineage>
</organism>
<keyword evidence="3" id="KW-0456">Lyase</keyword>
<dbReference type="GO" id="GO:0016829">
    <property type="term" value="F:lyase activity"/>
    <property type="evidence" value="ECO:0007669"/>
    <property type="project" value="UniProtKB-KW"/>
</dbReference>
<dbReference type="InterPro" id="IPR029068">
    <property type="entry name" value="Glyas_Bleomycin-R_OHBP_Dase"/>
</dbReference>
<sequence length="248" mass="27275">MARTRLAVIIDANDPALLARFWAALLRRDLISDAARLTLPARDDRELAIRFEPTARAKRVPNWAHFDLTSTSLDDQKQTVTRALGLGATLIDFGQGPDAVHDVLADPEGNEFCVTPHWNTFLARTDRIGALACDGTRAVGEFWAAALGWPLVWDEGEETAIQSPAGGTKISWGGPPLMERDGRNRWRYELITETSVRDEVDQLTALGAALVSPTDDRADSTAMSDPDGNEFTVAAPRSWTSERRPRPV</sequence>
<dbReference type="CDD" id="cd06587">
    <property type="entry name" value="VOC"/>
    <property type="match status" value="1"/>
</dbReference>
<gene>
    <name evidence="3" type="ORF">GGQ54_003244</name>
</gene>
<dbReference type="PANTHER" id="PTHR35908:SF1">
    <property type="entry name" value="CONSERVED PROTEIN"/>
    <property type="match status" value="1"/>
</dbReference>
<protein>
    <submittedName>
        <fullName evidence="3">Putative enzyme related to lactoylglutathione lyase</fullName>
    </submittedName>
</protein>
<dbReference type="RefSeq" id="WP_179446306.1">
    <property type="nucleotide sequence ID" value="NZ_JACBZS010000001.1"/>
</dbReference>
<evidence type="ECO:0000313" key="4">
    <source>
        <dbReference type="Proteomes" id="UP000527616"/>
    </source>
</evidence>
<dbReference type="AlphaFoldDB" id="A0A7Z0DCA5"/>